<sequence length="108" mass="11735">MSKEAMVGNVYNADLGLAASEEGLVNGVCSFFFLQQTTSPLNEICAPVSVVVEEEENAPFMLDELILALESSKTNTVHCSDGISVPVLEKRPSQDMNELLQKSKGERD</sequence>
<keyword evidence="3" id="KW-1185">Reference proteome</keyword>
<gene>
    <name evidence="1" type="ORF">IscW_ISCW021187</name>
</gene>
<evidence type="ECO:0000313" key="2">
    <source>
        <dbReference type="EnsemblMetazoa" id="ISCW021187-PA"/>
    </source>
</evidence>
<organism>
    <name type="scientific">Ixodes scapularis</name>
    <name type="common">Black-legged tick</name>
    <name type="synonym">Deer tick</name>
    <dbReference type="NCBI Taxonomy" id="6945"/>
    <lineage>
        <taxon>Eukaryota</taxon>
        <taxon>Metazoa</taxon>
        <taxon>Ecdysozoa</taxon>
        <taxon>Arthropoda</taxon>
        <taxon>Chelicerata</taxon>
        <taxon>Arachnida</taxon>
        <taxon>Acari</taxon>
        <taxon>Parasitiformes</taxon>
        <taxon>Ixodida</taxon>
        <taxon>Ixodoidea</taxon>
        <taxon>Ixodidae</taxon>
        <taxon>Ixodinae</taxon>
        <taxon>Ixodes</taxon>
    </lineage>
</organism>
<dbReference type="PaxDb" id="6945-B7Q8W2"/>
<name>B7Q8W2_IXOSC</name>
<dbReference type="VEuPathDB" id="VectorBase:ISCW021187"/>
<proteinExistence type="predicted"/>
<evidence type="ECO:0000313" key="3">
    <source>
        <dbReference type="Proteomes" id="UP000001555"/>
    </source>
</evidence>
<accession>B7Q8W2</accession>
<evidence type="ECO:0000313" key="1">
    <source>
        <dbReference type="EMBL" id="EEC15284.1"/>
    </source>
</evidence>
<reference evidence="1 3" key="1">
    <citation type="submission" date="2008-03" db="EMBL/GenBank/DDBJ databases">
        <title>Annotation of Ixodes scapularis.</title>
        <authorList>
            <consortium name="Ixodes scapularis Genome Project Consortium"/>
            <person name="Caler E."/>
            <person name="Hannick L.I."/>
            <person name="Bidwell S."/>
            <person name="Joardar V."/>
            <person name="Thiagarajan M."/>
            <person name="Amedeo P."/>
            <person name="Galinsky K.J."/>
            <person name="Schobel S."/>
            <person name="Inman J."/>
            <person name="Hostetler J."/>
            <person name="Miller J."/>
            <person name="Hammond M."/>
            <person name="Megy K."/>
            <person name="Lawson D."/>
            <person name="Kodira C."/>
            <person name="Sutton G."/>
            <person name="Meyer J."/>
            <person name="Hill C.A."/>
            <person name="Birren B."/>
            <person name="Nene V."/>
            <person name="Collins F."/>
            <person name="Alarcon-Chaidez F."/>
            <person name="Wikel S."/>
            <person name="Strausberg R."/>
        </authorList>
    </citation>
    <scope>NUCLEOTIDE SEQUENCE [LARGE SCALE GENOMIC DNA]</scope>
    <source>
        <strain evidence="3">Wikel</strain>
        <strain evidence="1">Wikel colony</strain>
    </source>
</reference>
<dbReference type="HOGENOM" id="CLU_2199849_0_0_1"/>
<dbReference type="InParanoid" id="B7Q8W2"/>
<dbReference type="EMBL" id="DS886270">
    <property type="protein sequence ID" value="EEC15284.1"/>
    <property type="molecule type" value="Genomic_DNA"/>
</dbReference>
<dbReference type="AlphaFoldDB" id="B7Q8W2"/>
<dbReference type="VEuPathDB" id="VectorBase:ISCI021187"/>
<dbReference type="EMBL" id="ABJB010127612">
    <property type="status" value="NOT_ANNOTATED_CDS"/>
    <property type="molecule type" value="Genomic_DNA"/>
</dbReference>
<dbReference type="EnsemblMetazoa" id="ISCW021187-RA">
    <property type="protein sequence ID" value="ISCW021187-PA"/>
    <property type="gene ID" value="ISCW021187"/>
</dbReference>
<dbReference type="Proteomes" id="UP000001555">
    <property type="component" value="Unassembled WGS sequence"/>
</dbReference>
<reference evidence="2" key="2">
    <citation type="submission" date="2020-05" db="UniProtKB">
        <authorList>
            <consortium name="EnsemblMetazoa"/>
        </authorList>
    </citation>
    <scope>IDENTIFICATION</scope>
    <source>
        <strain evidence="2">wikel</strain>
    </source>
</reference>
<protein>
    <submittedName>
        <fullName evidence="1 2">Uncharacterized protein</fullName>
    </submittedName>
</protein>